<evidence type="ECO:0000313" key="5">
    <source>
        <dbReference type="Proteomes" id="UP000030752"/>
    </source>
</evidence>
<evidence type="ECO:0000256" key="3">
    <source>
        <dbReference type="ARBA" id="ARBA00023002"/>
    </source>
</evidence>
<sequence>MAAEYLNQLFGLTSQTAIVTGGTGGLGSALVLALVRAGCSSIISIELPSDPLSSELKTQVEAAGGSLRVFKCDLRNASSIRECFNRIWAEGFEAGILLNCAGVMRRNLCEASTDEELDLLLDVNVKSYYVCMQEFGRRLLSQSRPGKIVNIASVTAFNAGFNTSVYSTTKGGVLQMTKAFSNEWASKGIQVNCIAPGFMKTSMTAQYQHDAKMTDYLMLRVPMGRWGEPGDLVSALLFLCAPGNQFTSGACIVVDGGFCGK</sequence>
<dbReference type="FunFam" id="3.40.50.720:FF:000084">
    <property type="entry name" value="Short-chain dehydrogenase reductase"/>
    <property type="match status" value="1"/>
</dbReference>
<accession>W2RNN0</accession>
<dbReference type="STRING" id="1220924.W2RNN0"/>
<evidence type="ECO:0000256" key="2">
    <source>
        <dbReference type="ARBA" id="ARBA00022857"/>
    </source>
</evidence>
<dbReference type="GO" id="GO:0016616">
    <property type="term" value="F:oxidoreductase activity, acting on the CH-OH group of donors, NAD or NADP as acceptor"/>
    <property type="evidence" value="ECO:0007669"/>
    <property type="project" value="TreeGrafter"/>
</dbReference>
<name>W2RNN0_CYPE1</name>
<organism evidence="4 5">
    <name type="scientific">Cyphellophora europaea (strain CBS 101466)</name>
    <name type="common">Phialophora europaea</name>
    <dbReference type="NCBI Taxonomy" id="1220924"/>
    <lineage>
        <taxon>Eukaryota</taxon>
        <taxon>Fungi</taxon>
        <taxon>Dikarya</taxon>
        <taxon>Ascomycota</taxon>
        <taxon>Pezizomycotina</taxon>
        <taxon>Eurotiomycetes</taxon>
        <taxon>Chaetothyriomycetidae</taxon>
        <taxon>Chaetothyriales</taxon>
        <taxon>Cyphellophoraceae</taxon>
        <taxon>Cyphellophora</taxon>
    </lineage>
</organism>
<dbReference type="InterPro" id="IPR020904">
    <property type="entry name" value="Sc_DH/Rdtase_CS"/>
</dbReference>
<dbReference type="Gene3D" id="3.40.50.720">
    <property type="entry name" value="NAD(P)-binding Rossmann-like Domain"/>
    <property type="match status" value="1"/>
</dbReference>
<reference evidence="4 5" key="1">
    <citation type="submission" date="2013-03" db="EMBL/GenBank/DDBJ databases">
        <title>The Genome Sequence of Phialophora europaea CBS 101466.</title>
        <authorList>
            <consortium name="The Broad Institute Genomics Platform"/>
            <person name="Cuomo C."/>
            <person name="de Hoog S."/>
            <person name="Gorbushina A."/>
            <person name="Walker B."/>
            <person name="Young S.K."/>
            <person name="Zeng Q."/>
            <person name="Gargeya S."/>
            <person name="Fitzgerald M."/>
            <person name="Haas B."/>
            <person name="Abouelleil A."/>
            <person name="Allen A.W."/>
            <person name="Alvarado L."/>
            <person name="Arachchi H.M."/>
            <person name="Berlin A.M."/>
            <person name="Chapman S.B."/>
            <person name="Gainer-Dewar J."/>
            <person name="Goldberg J."/>
            <person name="Griggs A."/>
            <person name="Gujja S."/>
            <person name="Hansen M."/>
            <person name="Howarth C."/>
            <person name="Imamovic A."/>
            <person name="Ireland A."/>
            <person name="Larimer J."/>
            <person name="McCowan C."/>
            <person name="Murphy C."/>
            <person name="Pearson M."/>
            <person name="Poon T.W."/>
            <person name="Priest M."/>
            <person name="Roberts A."/>
            <person name="Saif S."/>
            <person name="Shea T."/>
            <person name="Sisk P."/>
            <person name="Sykes S."/>
            <person name="Wortman J."/>
            <person name="Nusbaum C."/>
            <person name="Birren B."/>
        </authorList>
    </citation>
    <scope>NUCLEOTIDE SEQUENCE [LARGE SCALE GENOMIC DNA]</scope>
    <source>
        <strain evidence="4 5">CBS 101466</strain>
    </source>
</reference>
<dbReference type="HOGENOM" id="CLU_010194_1_1_1"/>
<dbReference type="VEuPathDB" id="FungiDB:HMPREF1541_07760"/>
<dbReference type="Proteomes" id="UP000030752">
    <property type="component" value="Unassembled WGS sequence"/>
</dbReference>
<dbReference type="EMBL" id="KB822723">
    <property type="protein sequence ID" value="ETN38136.1"/>
    <property type="molecule type" value="Genomic_DNA"/>
</dbReference>
<dbReference type="RefSeq" id="XP_008720305.1">
    <property type="nucleotide sequence ID" value="XM_008722083.1"/>
</dbReference>
<protein>
    <recommendedName>
        <fullName evidence="6">2-deoxy-D-gluconate 3-dehydrogenase</fullName>
    </recommendedName>
</protein>
<dbReference type="InterPro" id="IPR002347">
    <property type="entry name" value="SDR_fam"/>
</dbReference>
<dbReference type="PANTHER" id="PTHR42760">
    <property type="entry name" value="SHORT-CHAIN DEHYDROGENASES/REDUCTASES FAMILY MEMBER"/>
    <property type="match status" value="1"/>
</dbReference>
<dbReference type="SUPFAM" id="SSF51735">
    <property type="entry name" value="NAD(P)-binding Rossmann-fold domains"/>
    <property type="match status" value="1"/>
</dbReference>
<comment type="similarity">
    <text evidence="1">Belongs to the short-chain dehydrogenases/reductases (SDR) family.</text>
</comment>
<dbReference type="InParanoid" id="W2RNN0"/>
<dbReference type="PRINTS" id="PR00080">
    <property type="entry name" value="SDRFAMILY"/>
</dbReference>
<dbReference type="PRINTS" id="PR00081">
    <property type="entry name" value="GDHRDH"/>
</dbReference>
<keyword evidence="5" id="KW-1185">Reference proteome</keyword>
<dbReference type="PANTHER" id="PTHR42760:SF5">
    <property type="entry name" value="2-DEHYDRO-3-DEOXY-D-GLUCONATE 5-DEHYDROGENASE"/>
    <property type="match status" value="1"/>
</dbReference>
<dbReference type="OrthoDB" id="37659at2759"/>
<dbReference type="InterPro" id="IPR036291">
    <property type="entry name" value="NAD(P)-bd_dom_sf"/>
</dbReference>
<evidence type="ECO:0008006" key="6">
    <source>
        <dbReference type="Google" id="ProtNLM"/>
    </source>
</evidence>
<keyword evidence="3" id="KW-0560">Oxidoreductase</keyword>
<evidence type="ECO:0000256" key="1">
    <source>
        <dbReference type="ARBA" id="ARBA00006484"/>
    </source>
</evidence>
<dbReference type="PROSITE" id="PS00061">
    <property type="entry name" value="ADH_SHORT"/>
    <property type="match status" value="1"/>
</dbReference>
<proteinExistence type="inferred from homology"/>
<dbReference type="GeneID" id="19975099"/>
<gene>
    <name evidence="4" type="ORF">HMPREF1541_07760</name>
</gene>
<keyword evidence="2" id="KW-0521">NADP</keyword>
<dbReference type="Pfam" id="PF13561">
    <property type="entry name" value="adh_short_C2"/>
    <property type="match status" value="1"/>
</dbReference>
<dbReference type="AlphaFoldDB" id="W2RNN0"/>
<evidence type="ECO:0000313" key="4">
    <source>
        <dbReference type="EMBL" id="ETN38136.1"/>
    </source>
</evidence>
<dbReference type="eggNOG" id="KOG0725">
    <property type="taxonomic scope" value="Eukaryota"/>
</dbReference>